<proteinExistence type="predicted"/>
<accession>A0ACC2R0Z9</accession>
<gene>
    <name evidence="1" type="ORF">PYW08_016336</name>
</gene>
<organism evidence="1 2">
    <name type="scientific">Mythimna loreyi</name>
    <dbReference type="NCBI Taxonomy" id="667449"/>
    <lineage>
        <taxon>Eukaryota</taxon>
        <taxon>Metazoa</taxon>
        <taxon>Ecdysozoa</taxon>
        <taxon>Arthropoda</taxon>
        <taxon>Hexapoda</taxon>
        <taxon>Insecta</taxon>
        <taxon>Pterygota</taxon>
        <taxon>Neoptera</taxon>
        <taxon>Endopterygota</taxon>
        <taxon>Lepidoptera</taxon>
        <taxon>Glossata</taxon>
        <taxon>Ditrysia</taxon>
        <taxon>Noctuoidea</taxon>
        <taxon>Noctuidae</taxon>
        <taxon>Noctuinae</taxon>
        <taxon>Hadenini</taxon>
        <taxon>Mythimna</taxon>
    </lineage>
</organism>
<sequence length="1366" mass="153812">MSQWNNTYSYNNQYQAWNGDPNVQYVNQAYYPNRPEQANQYVSFNEFLSQMQNSGAPSASNYSNVQYENYPARQYNYQNVPSTTQNPQLDSYGYAATTGNVSSGTEAYPMNVQSQYNPVAPNTNAYTNAMILKSNLTPTATEFVPKGSLMTPSTSTQNIPDSSAVHDDSEHRNNYSNINEPRNHYSNTSDSRNNYHNINEPRNTGGSSSDTNWRERSQSSQQSTETSQKTDSYQHGDVDARAEHPKKHESNGRHRDNNYRNNESNGRHHDSNNRNQDSNNRNQEPDSRQYESSNRQHDSSSRNYESNNRNYDSSNKRGQGKGNYNKSKNKDDARTFYNSAISKDSQDVRNGRGETSGRGKNWVGTPRLRAMERNSTEDEQYANAYLQNREEKVERDNRDRDTENRDRDTDRGRDTRDKHRDSRDTYEREYRDVRETDNRDFRERDRGNRDIREKDRDSRDLRERGRDYRDVRERDNRDIRERDRDYRDNRERDRENRDSREVERDYRDARDTDRDNRERDRGNRDIRERDRDTRDRERATKSENVTSPARTKTKYGNDQVNKEMTQRERLTEQLDKGTLECLVCCDRVKQFDQVWSCCNCYHVLHLRCIRKWAMSSMVEGKWRCPACQNTNEAIPTEYRCMCGAVRAPEYQRGSTGAHTCGRACRRPRACPHPCTLLCHPGPCPPCQATVVKHCGCGAETRSILCSSKLPQVCGRVCGRTLLCGVHNCAKDCHEGPCDMCTETVEQVCHCPAAKSRSVACTVETGTCGSWSCGDTCGRVLACGAHVCRAHCHAPPCQPCQLLPQYVHSCPCGNTRLAKDSRKTCTDPIPLCGNICAKPLQCGPAGDKHFCKLNCHEGPCPECPDKTVLQCRCGHSSREVPCADLPQMYNNVLCQKKCNKKLSCGRHRCRTVCCAATSHRCAVVCGRTLSCQAHRCEEFCHTGHCAPCPRVSFDELTCECGAEVLLPPVRCGARPPACSAPCIRQRPCKHPPHHSCHSGDCPPCVVLTTKRCHGDHEERKTIPCSQEEFSCGLPCGKPLPCGKHTCIKTCHKGPCDTGKCTQPCMEKRPSCGHPCAAACHVGAVGAGATCPSSAACRRSVRATCPCGRRHADRPCCDNARDYARMMSALAATKMAEGGSVDLSEVQRPGNMLKTLECDDECRVEARTRQLALALQIRNPDVSAKLAPRYSDHVRSTAAREPAFAHQIHDKLTELVQLAKKSKQKTRAHSFPSMNWQKRQFIHELCEHFGCESVAYDAEPNRNVVATADREKSWLPAMSVLEVLAREAGKRRVPGPVLRAPPHALPGAALVNSNSVQPGASSNNKSGWATLTSTNAWAARSQPKPAQPQQQPAAAAEKIDYFDNPPEN</sequence>
<evidence type="ECO:0000313" key="2">
    <source>
        <dbReference type="Proteomes" id="UP001231649"/>
    </source>
</evidence>
<dbReference type="Proteomes" id="UP001231649">
    <property type="component" value="Chromosome 9"/>
</dbReference>
<protein>
    <submittedName>
        <fullName evidence="1">Uncharacterized protein</fullName>
    </submittedName>
</protein>
<keyword evidence="2" id="KW-1185">Reference proteome</keyword>
<comment type="caution">
    <text evidence="1">The sequence shown here is derived from an EMBL/GenBank/DDBJ whole genome shotgun (WGS) entry which is preliminary data.</text>
</comment>
<evidence type="ECO:0000313" key="1">
    <source>
        <dbReference type="EMBL" id="KAJ8727951.1"/>
    </source>
</evidence>
<dbReference type="EMBL" id="CM056785">
    <property type="protein sequence ID" value="KAJ8727951.1"/>
    <property type="molecule type" value="Genomic_DNA"/>
</dbReference>
<name>A0ACC2R0Z9_9NEOP</name>
<reference evidence="1" key="1">
    <citation type="submission" date="2023-03" db="EMBL/GenBank/DDBJ databases">
        <title>Chromosome-level genomes of two armyworms, Mythimna separata and Mythimna loreyi, provide insights into the biosynthesis and reception of sex pheromones.</title>
        <authorList>
            <person name="Zhao H."/>
        </authorList>
    </citation>
    <scope>NUCLEOTIDE SEQUENCE</scope>
    <source>
        <strain evidence="1">BeijingLab</strain>
    </source>
</reference>